<evidence type="ECO:0000256" key="5">
    <source>
        <dbReference type="ARBA" id="ARBA00022475"/>
    </source>
</evidence>
<feature type="compositionally biased region" description="Polar residues" evidence="21">
    <location>
        <begin position="815"/>
        <end position="832"/>
    </location>
</feature>
<feature type="domain" description="Protein kinase" evidence="23">
    <location>
        <begin position="476"/>
        <end position="755"/>
    </location>
</feature>
<proteinExistence type="inferred from homology"/>
<feature type="compositionally biased region" description="Basic and acidic residues" evidence="21">
    <location>
        <begin position="439"/>
        <end position="454"/>
    </location>
</feature>
<dbReference type="InterPro" id="IPR008271">
    <property type="entry name" value="Ser/Thr_kinase_AS"/>
</dbReference>
<evidence type="ECO:0000259" key="23">
    <source>
        <dbReference type="PROSITE" id="PS50011"/>
    </source>
</evidence>
<feature type="compositionally biased region" description="Polar residues" evidence="21">
    <location>
        <begin position="757"/>
        <end position="773"/>
    </location>
</feature>
<dbReference type="EC" id="2.7.11.1" evidence="4"/>
<evidence type="ECO:0000256" key="12">
    <source>
        <dbReference type="ARBA" id="ARBA00022840"/>
    </source>
</evidence>
<evidence type="ECO:0000256" key="7">
    <source>
        <dbReference type="ARBA" id="ARBA00022679"/>
    </source>
</evidence>
<keyword evidence="15" id="KW-1015">Disulfide bond</keyword>
<feature type="region of interest" description="Disordered" evidence="21">
    <location>
        <begin position="434"/>
        <end position="454"/>
    </location>
</feature>
<keyword evidence="12 20" id="KW-0067">ATP-binding</keyword>
<evidence type="ECO:0000256" key="16">
    <source>
        <dbReference type="ARBA" id="ARBA00023170"/>
    </source>
</evidence>
<evidence type="ECO:0000313" key="24">
    <source>
        <dbReference type="EMBL" id="KZV52636.1"/>
    </source>
</evidence>
<dbReference type="GO" id="GO:0005524">
    <property type="term" value="F:ATP binding"/>
    <property type="evidence" value="ECO:0007669"/>
    <property type="project" value="UniProtKB-UniRule"/>
</dbReference>
<feature type="compositionally biased region" description="Polar residues" evidence="21">
    <location>
        <begin position="789"/>
        <end position="799"/>
    </location>
</feature>
<dbReference type="Proteomes" id="UP000250235">
    <property type="component" value="Unassembled WGS sequence"/>
</dbReference>
<keyword evidence="14" id="KW-0472">Membrane</keyword>
<dbReference type="FunFam" id="3.30.200.20:FF:000039">
    <property type="entry name" value="receptor-like protein kinase FERONIA"/>
    <property type="match status" value="1"/>
</dbReference>
<evidence type="ECO:0000256" key="6">
    <source>
        <dbReference type="ARBA" id="ARBA00022527"/>
    </source>
</evidence>
<accession>A0A2Z7D686</accession>
<evidence type="ECO:0000256" key="3">
    <source>
        <dbReference type="ARBA" id="ARBA00010217"/>
    </source>
</evidence>
<dbReference type="InterPro" id="IPR011009">
    <property type="entry name" value="Kinase-like_dom_sf"/>
</dbReference>
<dbReference type="Pfam" id="PF00069">
    <property type="entry name" value="Pkinase"/>
    <property type="match status" value="1"/>
</dbReference>
<evidence type="ECO:0000256" key="19">
    <source>
        <dbReference type="ARBA" id="ARBA00048679"/>
    </source>
</evidence>
<feature type="region of interest" description="Disordered" evidence="21">
    <location>
        <begin position="757"/>
        <end position="890"/>
    </location>
</feature>
<keyword evidence="25" id="KW-1185">Reference proteome</keyword>
<keyword evidence="11 24" id="KW-0418">Kinase</keyword>
<keyword evidence="17" id="KW-0325">Glycoprotein</keyword>
<feature type="signal peptide" evidence="22">
    <location>
        <begin position="1"/>
        <end position="24"/>
    </location>
</feature>
<dbReference type="PROSITE" id="PS50011">
    <property type="entry name" value="PROTEIN_KINASE_DOM"/>
    <property type="match status" value="2"/>
</dbReference>
<evidence type="ECO:0000256" key="8">
    <source>
        <dbReference type="ARBA" id="ARBA00022692"/>
    </source>
</evidence>
<keyword evidence="6" id="KW-0723">Serine/threonine-protein kinase</keyword>
<dbReference type="EMBL" id="KQ991027">
    <property type="protein sequence ID" value="KZV52636.1"/>
    <property type="molecule type" value="Genomic_DNA"/>
</dbReference>
<dbReference type="Pfam" id="PF07714">
    <property type="entry name" value="PK_Tyr_Ser-Thr"/>
    <property type="match status" value="1"/>
</dbReference>
<dbReference type="AlphaFoldDB" id="A0A2Z7D686"/>
<evidence type="ECO:0000256" key="21">
    <source>
        <dbReference type="SAM" id="MobiDB-lite"/>
    </source>
</evidence>
<comment type="subcellular location">
    <subcellularLocation>
        <location evidence="1">Cell membrane</location>
        <topology evidence="1">Single-pass type I membrane protein</topology>
    </subcellularLocation>
</comment>
<keyword evidence="16 24" id="KW-0675">Receptor</keyword>
<dbReference type="CDD" id="cd14066">
    <property type="entry name" value="STKc_IRAK"/>
    <property type="match status" value="1"/>
</dbReference>
<keyword evidence="10 20" id="KW-0547">Nucleotide-binding</keyword>
<comment type="catalytic activity">
    <reaction evidence="18">
        <text>L-threonyl-[protein] + ATP = O-phospho-L-threonyl-[protein] + ADP + H(+)</text>
        <dbReference type="Rhea" id="RHEA:46608"/>
        <dbReference type="Rhea" id="RHEA-COMP:11060"/>
        <dbReference type="Rhea" id="RHEA-COMP:11605"/>
        <dbReference type="ChEBI" id="CHEBI:15378"/>
        <dbReference type="ChEBI" id="CHEBI:30013"/>
        <dbReference type="ChEBI" id="CHEBI:30616"/>
        <dbReference type="ChEBI" id="CHEBI:61977"/>
        <dbReference type="ChEBI" id="CHEBI:456216"/>
        <dbReference type="EC" id="2.7.11.1"/>
    </reaction>
</comment>
<name>A0A2Z7D686_9LAMI</name>
<evidence type="ECO:0000256" key="10">
    <source>
        <dbReference type="ARBA" id="ARBA00022741"/>
    </source>
</evidence>
<comment type="similarity">
    <text evidence="3">In the C-terminal section; belongs to the protein kinase superfamily. Ser/Thr protein kinase family.</text>
</comment>
<evidence type="ECO:0000256" key="1">
    <source>
        <dbReference type="ARBA" id="ARBA00004251"/>
    </source>
</evidence>
<feature type="compositionally biased region" description="Polar residues" evidence="21">
    <location>
        <begin position="846"/>
        <end position="856"/>
    </location>
</feature>
<dbReference type="PROSITE" id="PS00108">
    <property type="entry name" value="PROTEIN_KINASE_ST"/>
    <property type="match status" value="1"/>
</dbReference>
<dbReference type="FunFam" id="1.10.510.10:FF:000240">
    <property type="entry name" value="Lectin-domain containing receptor kinase A4.3"/>
    <property type="match status" value="1"/>
</dbReference>
<evidence type="ECO:0000313" key="25">
    <source>
        <dbReference type="Proteomes" id="UP000250235"/>
    </source>
</evidence>
<evidence type="ECO:0000256" key="18">
    <source>
        <dbReference type="ARBA" id="ARBA00047899"/>
    </source>
</evidence>
<dbReference type="OrthoDB" id="1720310at2759"/>
<gene>
    <name evidence="24" type="ORF">F511_07029</name>
</gene>
<dbReference type="InterPro" id="IPR000719">
    <property type="entry name" value="Prot_kinase_dom"/>
</dbReference>
<organism evidence="24 25">
    <name type="scientific">Dorcoceras hygrometricum</name>
    <dbReference type="NCBI Taxonomy" id="472368"/>
    <lineage>
        <taxon>Eukaryota</taxon>
        <taxon>Viridiplantae</taxon>
        <taxon>Streptophyta</taxon>
        <taxon>Embryophyta</taxon>
        <taxon>Tracheophyta</taxon>
        <taxon>Spermatophyta</taxon>
        <taxon>Magnoliopsida</taxon>
        <taxon>eudicotyledons</taxon>
        <taxon>Gunneridae</taxon>
        <taxon>Pentapetalae</taxon>
        <taxon>asterids</taxon>
        <taxon>lamiids</taxon>
        <taxon>Lamiales</taxon>
        <taxon>Gesneriaceae</taxon>
        <taxon>Didymocarpoideae</taxon>
        <taxon>Trichosporeae</taxon>
        <taxon>Loxocarpinae</taxon>
        <taxon>Dorcoceras</taxon>
    </lineage>
</organism>
<keyword evidence="8" id="KW-0812">Transmembrane</keyword>
<reference evidence="24 25" key="1">
    <citation type="journal article" date="2015" name="Proc. Natl. Acad. Sci. U.S.A.">
        <title>The resurrection genome of Boea hygrometrica: A blueprint for survival of dehydration.</title>
        <authorList>
            <person name="Xiao L."/>
            <person name="Yang G."/>
            <person name="Zhang L."/>
            <person name="Yang X."/>
            <person name="Zhao S."/>
            <person name="Ji Z."/>
            <person name="Zhou Q."/>
            <person name="Hu M."/>
            <person name="Wang Y."/>
            <person name="Chen M."/>
            <person name="Xu Y."/>
            <person name="Jin H."/>
            <person name="Xiao X."/>
            <person name="Hu G."/>
            <person name="Bao F."/>
            <person name="Hu Y."/>
            <person name="Wan P."/>
            <person name="Li L."/>
            <person name="Deng X."/>
            <person name="Kuang T."/>
            <person name="Xiang C."/>
            <person name="Zhu J.K."/>
            <person name="Oliver M.J."/>
            <person name="He Y."/>
        </authorList>
    </citation>
    <scope>NUCLEOTIDE SEQUENCE [LARGE SCALE GENOMIC DNA]</scope>
    <source>
        <strain evidence="25">cv. XS01</strain>
    </source>
</reference>
<dbReference type="InterPro" id="IPR052059">
    <property type="entry name" value="CR_Ser/Thr_kinase"/>
</dbReference>
<evidence type="ECO:0000256" key="13">
    <source>
        <dbReference type="ARBA" id="ARBA00022989"/>
    </source>
</evidence>
<evidence type="ECO:0000256" key="11">
    <source>
        <dbReference type="ARBA" id="ARBA00022777"/>
    </source>
</evidence>
<evidence type="ECO:0000256" key="15">
    <source>
        <dbReference type="ARBA" id="ARBA00023157"/>
    </source>
</evidence>
<evidence type="ECO:0000256" key="20">
    <source>
        <dbReference type="PROSITE-ProRule" id="PRU10141"/>
    </source>
</evidence>
<dbReference type="GO" id="GO:0004674">
    <property type="term" value="F:protein serine/threonine kinase activity"/>
    <property type="evidence" value="ECO:0007669"/>
    <property type="project" value="UniProtKB-KW"/>
</dbReference>
<protein>
    <recommendedName>
        <fullName evidence="4">non-specific serine/threonine protein kinase</fullName>
        <ecNumber evidence="4">2.7.11.1</ecNumber>
    </recommendedName>
</protein>
<dbReference type="PROSITE" id="PS00107">
    <property type="entry name" value="PROTEIN_KINASE_ATP"/>
    <property type="match status" value="1"/>
</dbReference>
<dbReference type="FunFam" id="2.60.120.430:FF:000003">
    <property type="entry name" value="FERONIA receptor-like kinase"/>
    <property type="match status" value="1"/>
</dbReference>
<dbReference type="GO" id="GO:0005886">
    <property type="term" value="C:plasma membrane"/>
    <property type="evidence" value="ECO:0007669"/>
    <property type="project" value="UniProtKB-SubCell"/>
</dbReference>
<feature type="domain" description="Protein kinase" evidence="23">
    <location>
        <begin position="808"/>
        <end position="1101"/>
    </location>
</feature>
<evidence type="ECO:0000256" key="9">
    <source>
        <dbReference type="ARBA" id="ARBA00022729"/>
    </source>
</evidence>
<dbReference type="SUPFAM" id="SSF56112">
    <property type="entry name" value="Protein kinase-like (PK-like)"/>
    <property type="match status" value="2"/>
</dbReference>
<evidence type="ECO:0000256" key="2">
    <source>
        <dbReference type="ARBA" id="ARBA00008536"/>
    </source>
</evidence>
<dbReference type="SMART" id="SM00220">
    <property type="entry name" value="S_TKc"/>
    <property type="match status" value="1"/>
</dbReference>
<keyword evidence="7" id="KW-0808">Transferase</keyword>
<keyword evidence="5" id="KW-1003">Cell membrane</keyword>
<dbReference type="GO" id="GO:0002229">
    <property type="term" value="P:defense response to oomycetes"/>
    <property type="evidence" value="ECO:0007669"/>
    <property type="project" value="UniProtKB-ARBA"/>
</dbReference>
<dbReference type="PANTHER" id="PTHR47973">
    <property type="entry name" value="CYSTEINE-RICH RECEPTOR-LIKE PROTEIN KINASE 3"/>
    <property type="match status" value="1"/>
</dbReference>
<comment type="similarity">
    <text evidence="2">In the N-terminal section; belongs to the leguminous lectin family.</text>
</comment>
<evidence type="ECO:0000256" key="22">
    <source>
        <dbReference type="SAM" id="SignalP"/>
    </source>
</evidence>
<feature type="binding site" evidence="20">
    <location>
        <position position="505"/>
    </location>
    <ligand>
        <name>ATP</name>
        <dbReference type="ChEBI" id="CHEBI:30616"/>
    </ligand>
</feature>
<dbReference type="InterPro" id="IPR001245">
    <property type="entry name" value="Ser-Thr/Tyr_kinase_cat_dom"/>
</dbReference>
<dbReference type="FunFam" id="1.10.510.10:FF:000060">
    <property type="entry name" value="G-type lectin S-receptor-like serine/threonine-protein kinase"/>
    <property type="match status" value="1"/>
</dbReference>
<keyword evidence="13" id="KW-1133">Transmembrane helix</keyword>
<dbReference type="Gene3D" id="3.30.200.20">
    <property type="entry name" value="Phosphorylase Kinase, domain 1"/>
    <property type="match status" value="1"/>
</dbReference>
<feature type="chain" id="PRO_5016256975" description="non-specific serine/threonine protein kinase" evidence="22">
    <location>
        <begin position="25"/>
        <end position="1102"/>
    </location>
</feature>
<keyword evidence="9 22" id="KW-0732">Signal</keyword>
<sequence length="1102" mass="122706">MGLDNHEKMLLLFIIYLCIAFTDSTIDDPAVYMIKGDVSISCGFNGVSAEHNGRKWIGDKHPKLSSSLQLTGTSTISSVIRGDSDRDYQTPYKTARISRSAFSYAFLLSPGEKCIRLHFNAAAAYKGFETGRDLFDVEAGPFVLLGNFSASLAGDALGLSYFTKEYCLNVEENLLLNITFSPATRPSPEAYAFINGIEITPVSLEHSYFHGEGVGTRVIGHESQLFYIDNGTALEMVHREKICCDPALPDDDFSDIFGAATGTTVPKEKVRVLNWRVPADVGFRYLVRLQFSNGRGLEMSENGKLIFKVLINGLVACTNLDIFQERDSKRNHMDFMVIMRGRKGDGKRDISLELYDESIDGSGLFTGFEILKLSNLDNSLDCPISLPSTRDSPSWTFRSLLSSMARRDVITTVVVAIFFLANINTPTLRRISKSNNAEENNKPSDNAEEKNKPSARAERFCRRFSFTEIQLGTNNFSEALVIGKGGFGKVYKCQIDGGGNTVAVKRLKSNSRQGSPEFLIEIETLSVLRHANLVSLIGYCNNHGEMILVYDYMSNGTLADYLYKLERTGNTFASLNWKRRLDICIGAGRGLDYLHTGHSVIHRDVKASNILLDENFTAKVSDLGLAKHENRINAQSHASTKVKGTFGYFDPIYLRTGRLTRKSDVYAFGVVLLEVLCGRPALDPSVLMDEHNLTKWARDKISKGEVDLIVASCLRGEISPDCLKTFVKVIERCLDDEPKKRPTMTQVVVQLEMALEQQETPRSSTPNAITGVSSHHDEVNELVSRRRTSPSSDEQTITSHPREQTRRNEGANELVSGTLTMAFSSGRTTTSHGRVRTSHNDEVNDGSWQLTLSSPGIMSIPPPRARSSPNTDIGYHSSEENQGNTPGYRPSFRRSWKAFMNRFKSPKKNKSPISDAARRIQLQWNHRFKIIIGIARGLRYLHQDLGSQIIHRDPKPSNILLDSQMNPKISDFGLARSLEVDQSQVTTTIAGTFGYLAPESAMDGHFSTTTDVYIFGIVVLEIVSGKRNVDLHRERGNTHSAGFGWRPWEDGKILSLADKSIQVNVDEALRCIQVGILCTREAHERPTMSDVVDMLEGKKNLT</sequence>
<dbReference type="Gene3D" id="1.10.510.10">
    <property type="entry name" value="Transferase(Phosphotransferase) domain 1"/>
    <property type="match status" value="2"/>
</dbReference>
<dbReference type="InterPro" id="IPR017441">
    <property type="entry name" value="Protein_kinase_ATP_BS"/>
</dbReference>
<evidence type="ECO:0000256" key="4">
    <source>
        <dbReference type="ARBA" id="ARBA00012513"/>
    </source>
</evidence>
<evidence type="ECO:0000256" key="14">
    <source>
        <dbReference type="ARBA" id="ARBA00023136"/>
    </source>
</evidence>
<dbReference type="Gene3D" id="2.60.120.430">
    <property type="entry name" value="Galactose-binding lectin"/>
    <property type="match status" value="2"/>
</dbReference>
<comment type="catalytic activity">
    <reaction evidence="19">
        <text>L-seryl-[protein] + ATP = O-phospho-L-seryl-[protein] + ADP + H(+)</text>
        <dbReference type="Rhea" id="RHEA:17989"/>
        <dbReference type="Rhea" id="RHEA-COMP:9863"/>
        <dbReference type="Rhea" id="RHEA-COMP:11604"/>
        <dbReference type="ChEBI" id="CHEBI:15378"/>
        <dbReference type="ChEBI" id="CHEBI:29999"/>
        <dbReference type="ChEBI" id="CHEBI:30616"/>
        <dbReference type="ChEBI" id="CHEBI:83421"/>
        <dbReference type="ChEBI" id="CHEBI:456216"/>
        <dbReference type="EC" id="2.7.11.1"/>
    </reaction>
</comment>
<evidence type="ECO:0000256" key="17">
    <source>
        <dbReference type="ARBA" id="ARBA00023180"/>
    </source>
</evidence>
<feature type="compositionally biased region" description="Basic and acidic residues" evidence="21">
    <location>
        <begin position="800"/>
        <end position="810"/>
    </location>
</feature>